<dbReference type="InterPro" id="IPR012899">
    <property type="entry name" value="LTXXQ"/>
</dbReference>
<protein>
    <submittedName>
        <fullName evidence="1">Spy/CpxP family protein refolding chaperone</fullName>
    </submittedName>
</protein>
<dbReference type="RefSeq" id="WP_243308826.1">
    <property type="nucleotide sequence ID" value="NZ_JALGBI010000003.1"/>
</dbReference>
<accession>A0A9X1W098</accession>
<dbReference type="GO" id="GO:0042597">
    <property type="term" value="C:periplasmic space"/>
    <property type="evidence" value="ECO:0007669"/>
    <property type="project" value="InterPro"/>
</dbReference>
<dbReference type="Proteomes" id="UP001139447">
    <property type="component" value="Unassembled WGS sequence"/>
</dbReference>
<dbReference type="Gene3D" id="1.20.120.1490">
    <property type="match status" value="1"/>
</dbReference>
<dbReference type="Pfam" id="PF07813">
    <property type="entry name" value="LTXXQ"/>
    <property type="match status" value="1"/>
</dbReference>
<name>A0A9X1W098_9BURK</name>
<gene>
    <name evidence="1" type="ORF">MMF98_19660</name>
</gene>
<organism evidence="1 2">
    <name type="scientific">Variovorax terrae</name>
    <dbReference type="NCBI Taxonomy" id="2923278"/>
    <lineage>
        <taxon>Bacteria</taxon>
        <taxon>Pseudomonadati</taxon>
        <taxon>Pseudomonadota</taxon>
        <taxon>Betaproteobacteria</taxon>
        <taxon>Burkholderiales</taxon>
        <taxon>Comamonadaceae</taxon>
        <taxon>Variovorax</taxon>
    </lineage>
</organism>
<sequence length="167" mass="18073">MTPAPTPDVLRLPDRRRMAGLAALSGLVMLSLQSRAQDTQGRAPRSDRPGDAAARIDALVARMLQRVDGSPAQKERITGIAHAALADIGPLREQHRAARLQGLALLAAPTLDRAALEQLRQSQLRLLDALSRRATQALADAAEVLQPQQRRLLATRLKERLSRPGPG</sequence>
<reference evidence="1" key="1">
    <citation type="submission" date="2022-03" db="EMBL/GenBank/DDBJ databases">
        <authorList>
            <person name="Woo C.Y."/>
        </authorList>
    </citation>
    <scope>NUCLEOTIDE SEQUENCE</scope>
    <source>
        <strain evidence="1">CYS-02</strain>
    </source>
</reference>
<evidence type="ECO:0000313" key="1">
    <source>
        <dbReference type="EMBL" id="MCJ0765434.1"/>
    </source>
</evidence>
<keyword evidence="2" id="KW-1185">Reference proteome</keyword>
<dbReference type="EMBL" id="JALGBI010000003">
    <property type="protein sequence ID" value="MCJ0765434.1"/>
    <property type="molecule type" value="Genomic_DNA"/>
</dbReference>
<proteinExistence type="predicted"/>
<comment type="caution">
    <text evidence="1">The sequence shown here is derived from an EMBL/GenBank/DDBJ whole genome shotgun (WGS) entry which is preliminary data.</text>
</comment>
<evidence type="ECO:0000313" key="2">
    <source>
        <dbReference type="Proteomes" id="UP001139447"/>
    </source>
</evidence>
<dbReference type="AlphaFoldDB" id="A0A9X1W098"/>